<gene>
    <name evidence="3" type="ORF">F0562_005788</name>
</gene>
<sequence length="182" mass="20572">MVKDCSNCLLRLVSALFTVASLAALGEIRYESYDLEAQLQLQLMSYTEAVNKIKELKKRLEKSEMELGTSQSLTNELMGSELSIVETTASEAKARHRSKIEATKVVVVDEQKDKILKLRRKLAFDGYNLCLKKIAKAYLKVDTKVLDHIEVFDVESEDFKDDEVSEDLGDQSCILCLVIVFL</sequence>
<feature type="chain" id="PRO_5023806294" evidence="2">
    <location>
        <begin position="24"/>
        <end position="182"/>
    </location>
</feature>
<dbReference type="AlphaFoldDB" id="A0A5J5ALL3"/>
<evidence type="ECO:0000313" key="3">
    <source>
        <dbReference type="EMBL" id="KAA8531079.1"/>
    </source>
</evidence>
<feature type="coiled-coil region" evidence="1">
    <location>
        <begin position="43"/>
        <end position="73"/>
    </location>
</feature>
<evidence type="ECO:0000256" key="1">
    <source>
        <dbReference type="SAM" id="Coils"/>
    </source>
</evidence>
<proteinExistence type="predicted"/>
<evidence type="ECO:0000256" key="2">
    <source>
        <dbReference type="SAM" id="SignalP"/>
    </source>
</evidence>
<dbReference type="Proteomes" id="UP000325577">
    <property type="component" value="Linkage Group LG2"/>
</dbReference>
<dbReference type="OrthoDB" id="6436679at2759"/>
<protein>
    <submittedName>
        <fullName evidence="3">Uncharacterized protein</fullName>
    </submittedName>
</protein>
<organism evidence="3 4">
    <name type="scientific">Nyssa sinensis</name>
    <dbReference type="NCBI Taxonomy" id="561372"/>
    <lineage>
        <taxon>Eukaryota</taxon>
        <taxon>Viridiplantae</taxon>
        <taxon>Streptophyta</taxon>
        <taxon>Embryophyta</taxon>
        <taxon>Tracheophyta</taxon>
        <taxon>Spermatophyta</taxon>
        <taxon>Magnoliopsida</taxon>
        <taxon>eudicotyledons</taxon>
        <taxon>Gunneridae</taxon>
        <taxon>Pentapetalae</taxon>
        <taxon>asterids</taxon>
        <taxon>Cornales</taxon>
        <taxon>Nyssaceae</taxon>
        <taxon>Nyssa</taxon>
    </lineage>
</organism>
<feature type="signal peptide" evidence="2">
    <location>
        <begin position="1"/>
        <end position="23"/>
    </location>
</feature>
<keyword evidence="1" id="KW-0175">Coiled coil</keyword>
<accession>A0A5J5ALL3</accession>
<reference evidence="3 4" key="1">
    <citation type="submission" date="2019-09" db="EMBL/GenBank/DDBJ databases">
        <title>A chromosome-level genome assembly of the Chinese tupelo Nyssa sinensis.</title>
        <authorList>
            <person name="Yang X."/>
            <person name="Kang M."/>
            <person name="Yang Y."/>
            <person name="Xiong H."/>
            <person name="Wang M."/>
            <person name="Zhang Z."/>
            <person name="Wang Z."/>
            <person name="Wu H."/>
            <person name="Ma T."/>
            <person name="Liu J."/>
            <person name="Xi Z."/>
        </authorList>
    </citation>
    <scope>NUCLEOTIDE SEQUENCE [LARGE SCALE GENOMIC DNA]</scope>
    <source>
        <strain evidence="3">J267</strain>
        <tissue evidence="3">Leaf</tissue>
    </source>
</reference>
<dbReference type="EMBL" id="CM018043">
    <property type="protein sequence ID" value="KAA8531079.1"/>
    <property type="molecule type" value="Genomic_DNA"/>
</dbReference>
<keyword evidence="2" id="KW-0732">Signal</keyword>
<keyword evidence="4" id="KW-1185">Reference proteome</keyword>
<name>A0A5J5ALL3_9ASTE</name>
<evidence type="ECO:0000313" key="4">
    <source>
        <dbReference type="Proteomes" id="UP000325577"/>
    </source>
</evidence>